<organism evidence="2 3">
    <name type="scientific">Araneus ventricosus</name>
    <name type="common">Orbweaver spider</name>
    <name type="synonym">Epeira ventricosa</name>
    <dbReference type="NCBI Taxonomy" id="182803"/>
    <lineage>
        <taxon>Eukaryota</taxon>
        <taxon>Metazoa</taxon>
        <taxon>Ecdysozoa</taxon>
        <taxon>Arthropoda</taxon>
        <taxon>Chelicerata</taxon>
        <taxon>Arachnida</taxon>
        <taxon>Araneae</taxon>
        <taxon>Araneomorphae</taxon>
        <taxon>Entelegynae</taxon>
        <taxon>Araneoidea</taxon>
        <taxon>Araneidae</taxon>
        <taxon>Araneus</taxon>
    </lineage>
</organism>
<proteinExistence type="predicted"/>
<dbReference type="AlphaFoldDB" id="A0A4Y2FFH7"/>
<keyword evidence="3" id="KW-1185">Reference proteome</keyword>
<comment type="caution">
    <text evidence="2">The sequence shown here is derived from an EMBL/GenBank/DDBJ whole genome shotgun (WGS) entry which is preliminary data.</text>
</comment>
<sequence>MVVFDGNPEETTTKNEEQNRRASKHSSCDIAFEENTICVTAREDFLGNKTIKKMTLALGSELRNHGLSVITAEEDADVDIVLTAINKINTSSNVMVVGSDTDLIVLWIALSPGQKKNFVKKKSGAIHSTVLHKIETLIESTRIPDNFYFPLY</sequence>
<gene>
    <name evidence="2" type="ORF">AVEN_100565_1</name>
</gene>
<reference evidence="2 3" key="1">
    <citation type="journal article" date="2019" name="Sci. Rep.">
        <title>Orb-weaving spider Araneus ventricosus genome elucidates the spidroin gene catalogue.</title>
        <authorList>
            <person name="Kono N."/>
            <person name="Nakamura H."/>
            <person name="Ohtoshi R."/>
            <person name="Moran D.A.P."/>
            <person name="Shinohara A."/>
            <person name="Yoshida Y."/>
            <person name="Fujiwara M."/>
            <person name="Mori M."/>
            <person name="Tomita M."/>
            <person name="Arakawa K."/>
        </authorList>
    </citation>
    <scope>NUCLEOTIDE SEQUENCE [LARGE SCALE GENOMIC DNA]</scope>
</reference>
<feature type="region of interest" description="Disordered" evidence="1">
    <location>
        <begin position="1"/>
        <end position="24"/>
    </location>
</feature>
<accession>A0A4Y2FFH7</accession>
<evidence type="ECO:0000313" key="2">
    <source>
        <dbReference type="EMBL" id="GBM40152.1"/>
    </source>
</evidence>
<dbReference type="Proteomes" id="UP000499080">
    <property type="component" value="Unassembled WGS sequence"/>
</dbReference>
<evidence type="ECO:0000313" key="3">
    <source>
        <dbReference type="Proteomes" id="UP000499080"/>
    </source>
</evidence>
<feature type="compositionally biased region" description="Basic and acidic residues" evidence="1">
    <location>
        <begin position="11"/>
        <end position="20"/>
    </location>
</feature>
<protein>
    <recommendedName>
        <fullName evidence="4">NYN domain-containing protein</fullName>
    </recommendedName>
</protein>
<evidence type="ECO:0000256" key="1">
    <source>
        <dbReference type="SAM" id="MobiDB-lite"/>
    </source>
</evidence>
<dbReference type="OrthoDB" id="6782535at2759"/>
<evidence type="ECO:0008006" key="4">
    <source>
        <dbReference type="Google" id="ProtNLM"/>
    </source>
</evidence>
<dbReference type="EMBL" id="BGPR01000920">
    <property type="protein sequence ID" value="GBM40152.1"/>
    <property type="molecule type" value="Genomic_DNA"/>
</dbReference>
<name>A0A4Y2FFH7_ARAVE</name>